<protein>
    <submittedName>
        <fullName evidence="12">Lysophosphatidic acid receptor 5b</fullName>
    </submittedName>
</protein>
<feature type="transmembrane region" description="Helical" evidence="9">
    <location>
        <begin position="20"/>
        <end position="42"/>
    </location>
</feature>
<comment type="subcellular location">
    <subcellularLocation>
        <location evidence="1">Membrane</location>
        <topology evidence="1">Multi-pass membrane protein</topology>
    </subcellularLocation>
</comment>
<feature type="transmembrane region" description="Helical" evidence="9">
    <location>
        <begin position="131"/>
        <end position="154"/>
    </location>
</feature>
<proteinExistence type="predicted"/>
<keyword evidence="6 12" id="KW-0675">Receptor</keyword>
<dbReference type="InParanoid" id="A0A6J2VQ12"/>
<keyword evidence="8" id="KW-0807">Transducer</keyword>
<dbReference type="PROSITE" id="PS50262">
    <property type="entry name" value="G_PROTEIN_RECEP_F1_2"/>
    <property type="match status" value="1"/>
</dbReference>
<feature type="transmembrane region" description="Helical" evidence="9">
    <location>
        <begin position="99"/>
        <end position="119"/>
    </location>
</feature>
<dbReference type="PRINTS" id="PR00237">
    <property type="entry name" value="GPCRRHODOPSN"/>
</dbReference>
<keyword evidence="3 9" id="KW-1133">Transmembrane helix</keyword>
<evidence type="ECO:0000256" key="1">
    <source>
        <dbReference type="ARBA" id="ARBA00004141"/>
    </source>
</evidence>
<feature type="transmembrane region" description="Helical" evidence="9">
    <location>
        <begin position="174"/>
        <end position="199"/>
    </location>
</feature>
<accession>A0A6J2VQ12</accession>
<evidence type="ECO:0000256" key="6">
    <source>
        <dbReference type="ARBA" id="ARBA00023170"/>
    </source>
</evidence>
<evidence type="ECO:0000313" key="11">
    <source>
        <dbReference type="Proteomes" id="UP000504632"/>
    </source>
</evidence>
<dbReference type="SUPFAM" id="SSF81321">
    <property type="entry name" value="Family A G protein-coupled receptor-like"/>
    <property type="match status" value="1"/>
</dbReference>
<evidence type="ECO:0000256" key="2">
    <source>
        <dbReference type="ARBA" id="ARBA00022692"/>
    </source>
</evidence>
<feature type="transmembrane region" description="Helical" evidence="9">
    <location>
        <begin position="255"/>
        <end position="276"/>
    </location>
</feature>
<evidence type="ECO:0000256" key="4">
    <source>
        <dbReference type="ARBA" id="ARBA00023040"/>
    </source>
</evidence>
<evidence type="ECO:0000256" key="7">
    <source>
        <dbReference type="ARBA" id="ARBA00023180"/>
    </source>
</evidence>
<dbReference type="InterPro" id="IPR017452">
    <property type="entry name" value="GPCR_Rhodpsn_7TM"/>
</dbReference>
<feature type="transmembrane region" description="Helical" evidence="9">
    <location>
        <begin position="54"/>
        <end position="77"/>
    </location>
</feature>
<keyword evidence="2 9" id="KW-0812">Transmembrane</keyword>
<evidence type="ECO:0000256" key="3">
    <source>
        <dbReference type="ARBA" id="ARBA00022989"/>
    </source>
</evidence>
<evidence type="ECO:0000256" key="9">
    <source>
        <dbReference type="SAM" id="Phobius"/>
    </source>
</evidence>
<dbReference type="CTD" id="798233"/>
<dbReference type="PANTHER" id="PTHR24232:SF90">
    <property type="entry name" value="LYSOPHOSPHATIDIC ACID RECEPTOR 5B"/>
    <property type="match status" value="1"/>
</dbReference>
<dbReference type="Proteomes" id="UP000504632">
    <property type="component" value="Chromosome 6"/>
</dbReference>
<keyword evidence="7" id="KW-0325">Glycoprotein</keyword>
<organism evidence="11 12">
    <name type="scientific">Chanos chanos</name>
    <name type="common">Milkfish</name>
    <name type="synonym">Mugil chanos</name>
    <dbReference type="NCBI Taxonomy" id="29144"/>
    <lineage>
        <taxon>Eukaryota</taxon>
        <taxon>Metazoa</taxon>
        <taxon>Chordata</taxon>
        <taxon>Craniata</taxon>
        <taxon>Vertebrata</taxon>
        <taxon>Euteleostomi</taxon>
        <taxon>Actinopterygii</taxon>
        <taxon>Neopterygii</taxon>
        <taxon>Teleostei</taxon>
        <taxon>Ostariophysi</taxon>
        <taxon>Gonorynchiformes</taxon>
        <taxon>Chanidae</taxon>
        <taxon>Chanos</taxon>
    </lineage>
</organism>
<keyword evidence="11" id="KW-1185">Reference proteome</keyword>
<feature type="transmembrane region" description="Helical" evidence="9">
    <location>
        <begin position="219"/>
        <end position="243"/>
    </location>
</feature>
<dbReference type="CDD" id="cd14982">
    <property type="entry name" value="7tmA_purinoceptor-like"/>
    <property type="match status" value="1"/>
</dbReference>
<keyword evidence="4" id="KW-0297">G-protein coupled receptor</keyword>
<dbReference type="InterPro" id="IPR000276">
    <property type="entry name" value="GPCR_Rhodpsn"/>
</dbReference>
<evidence type="ECO:0000313" key="12">
    <source>
        <dbReference type="RefSeq" id="XP_030633844.1"/>
    </source>
</evidence>
<evidence type="ECO:0000256" key="5">
    <source>
        <dbReference type="ARBA" id="ARBA00023136"/>
    </source>
</evidence>
<dbReference type="PANTHER" id="PTHR24232">
    <property type="entry name" value="G-PROTEIN COUPLED RECEPTOR"/>
    <property type="match status" value="1"/>
</dbReference>
<reference evidence="12" key="1">
    <citation type="submission" date="2025-08" db="UniProtKB">
        <authorList>
            <consortium name="RefSeq"/>
        </authorList>
    </citation>
    <scope>IDENTIFICATION</scope>
</reference>
<keyword evidence="5 9" id="KW-0472">Membrane</keyword>
<dbReference type="GO" id="GO:0007200">
    <property type="term" value="P:phospholipase C-activating G protein-coupled receptor signaling pathway"/>
    <property type="evidence" value="ECO:0007669"/>
    <property type="project" value="TreeGrafter"/>
</dbReference>
<evidence type="ECO:0000256" key="8">
    <source>
        <dbReference type="ARBA" id="ARBA00023224"/>
    </source>
</evidence>
<dbReference type="Pfam" id="PF00001">
    <property type="entry name" value="7tm_1"/>
    <property type="match status" value="1"/>
</dbReference>
<gene>
    <name evidence="12" type="primary">lpar5b</name>
</gene>
<dbReference type="GO" id="GO:0035025">
    <property type="term" value="P:positive regulation of Rho protein signal transduction"/>
    <property type="evidence" value="ECO:0007669"/>
    <property type="project" value="TreeGrafter"/>
</dbReference>
<dbReference type="PRINTS" id="PR01157">
    <property type="entry name" value="P2YPURNOCPTR"/>
</dbReference>
<dbReference type="GO" id="GO:0070915">
    <property type="term" value="F:lysophosphatidic acid receptor activity"/>
    <property type="evidence" value="ECO:0007669"/>
    <property type="project" value="TreeGrafter"/>
</dbReference>
<dbReference type="GO" id="GO:0005886">
    <property type="term" value="C:plasma membrane"/>
    <property type="evidence" value="ECO:0007669"/>
    <property type="project" value="TreeGrafter"/>
</dbReference>
<dbReference type="OrthoDB" id="5950040at2759"/>
<dbReference type="Gene3D" id="1.20.1070.10">
    <property type="entry name" value="Rhodopsin 7-helix transmembrane proteins"/>
    <property type="match status" value="1"/>
</dbReference>
<dbReference type="SMART" id="SM01381">
    <property type="entry name" value="7TM_GPCR_Srsx"/>
    <property type="match status" value="1"/>
</dbReference>
<sequence>MSNSVDSPDDSESNFYFVSAIVYAAVIIVGLPLNGVSLWVLLRRHGLKSPSSVLMTNLALSDLLLVLSLPLRVYYYATKSWPFSAQLCVSALILFRNNIRTSSVFITFISMDRLLAVVFPLRSRSLRTTTCAWRACVFVWILIIALSTPESLAIARTLKDNGTTNCLEIRVPALMIVGYIQSITVFVLFGLNVISTVMVTRVLIKKSDVATKANNRLNVVVIFVINLLVFAVFFLPFSVAIMLTTLTSEDSFRRVRATICLASINCCLDPLIYYFSLDAFWRDKDKLSGDTVNS</sequence>
<dbReference type="GeneID" id="115815014"/>
<evidence type="ECO:0000259" key="10">
    <source>
        <dbReference type="PROSITE" id="PS50262"/>
    </source>
</evidence>
<dbReference type="RefSeq" id="XP_030633844.1">
    <property type="nucleotide sequence ID" value="XM_030777984.1"/>
</dbReference>
<dbReference type="AlphaFoldDB" id="A0A6J2VQ12"/>
<feature type="domain" description="G-protein coupled receptors family 1 profile" evidence="10">
    <location>
        <begin position="33"/>
        <end position="273"/>
    </location>
</feature>
<name>A0A6J2VQ12_CHACN</name>